<comment type="caution">
    <text evidence="1">The sequence shown here is derived from an EMBL/GenBank/DDBJ whole genome shotgun (WGS) entry which is preliminary data.</text>
</comment>
<organism evidence="1 2">
    <name type="scientific">Rotaria sordida</name>
    <dbReference type="NCBI Taxonomy" id="392033"/>
    <lineage>
        <taxon>Eukaryota</taxon>
        <taxon>Metazoa</taxon>
        <taxon>Spiralia</taxon>
        <taxon>Gnathifera</taxon>
        <taxon>Rotifera</taxon>
        <taxon>Eurotatoria</taxon>
        <taxon>Bdelloidea</taxon>
        <taxon>Philodinida</taxon>
        <taxon>Philodinidae</taxon>
        <taxon>Rotaria</taxon>
    </lineage>
</organism>
<dbReference type="AlphaFoldDB" id="A0A815TQG6"/>
<dbReference type="EMBL" id="CAJNOO010011626">
    <property type="protein sequence ID" value="CAF1503974.1"/>
    <property type="molecule type" value="Genomic_DNA"/>
</dbReference>
<accession>A0A815TQG6</accession>
<evidence type="ECO:0000313" key="1">
    <source>
        <dbReference type="EMBL" id="CAF1503974.1"/>
    </source>
</evidence>
<gene>
    <name evidence="1" type="ORF">RFH988_LOCUS38855</name>
</gene>
<dbReference type="Proteomes" id="UP000663882">
    <property type="component" value="Unassembled WGS sequence"/>
</dbReference>
<feature type="non-terminal residue" evidence="1">
    <location>
        <position position="17"/>
    </location>
</feature>
<evidence type="ECO:0000313" key="2">
    <source>
        <dbReference type="Proteomes" id="UP000663882"/>
    </source>
</evidence>
<sequence>MATTTITSTKSMTTTTT</sequence>
<proteinExistence type="predicted"/>
<protein>
    <submittedName>
        <fullName evidence="1">Uncharacterized protein</fullName>
    </submittedName>
</protein>
<reference evidence="1" key="1">
    <citation type="submission" date="2021-02" db="EMBL/GenBank/DDBJ databases">
        <authorList>
            <person name="Nowell W R."/>
        </authorList>
    </citation>
    <scope>NUCLEOTIDE SEQUENCE</scope>
</reference>
<name>A0A815TQG6_9BILA</name>